<evidence type="ECO:0000259" key="1">
    <source>
        <dbReference type="Pfam" id="PF14529"/>
    </source>
</evidence>
<organism evidence="2">
    <name type="scientific">Graphocephala atropunctata</name>
    <dbReference type="NCBI Taxonomy" id="36148"/>
    <lineage>
        <taxon>Eukaryota</taxon>
        <taxon>Metazoa</taxon>
        <taxon>Ecdysozoa</taxon>
        <taxon>Arthropoda</taxon>
        <taxon>Hexapoda</taxon>
        <taxon>Insecta</taxon>
        <taxon>Pterygota</taxon>
        <taxon>Neoptera</taxon>
        <taxon>Paraneoptera</taxon>
        <taxon>Hemiptera</taxon>
        <taxon>Auchenorrhyncha</taxon>
        <taxon>Membracoidea</taxon>
        <taxon>Cicadellidae</taxon>
        <taxon>Cicadellinae</taxon>
        <taxon>Cicadellini</taxon>
        <taxon>Graphocephala</taxon>
    </lineage>
</organism>
<feature type="domain" description="Endonuclease/exonuclease/phosphatase" evidence="1">
    <location>
        <begin position="15"/>
        <end position="101"/>
    </location>
</feature>
<gene>
    <name evidence="2" type="ORF">g.47946</name>
</gene>
<feature type="non-terminal residue" evidence="2">
    <location>
        <position position="1"/>
    </location>
</feature>
<dbReference type="InterPro" id="IPR036691">
    <property type="entry name" value="Endo/exonu/phosph_ase_sf"/>
</dbReference>
<sequence>LVGNDVIAHDAFGMLTQVLNQVQPHKSSIVLVGDINIDSLKEHKSKNRLEETLAAHDIYRLNLPPTRITRNSATSIDCVCTNLSTEHLRVHVLETGLSDHKGQLCELDI</sequence>
<dbReference type="InterPro" id="IPR005135">
    <property type="entry name" value="Endo/exonuclease/phosphatase"/>
</dbReference>
<dbReference type="Pfam" id="PF14529">
    <property type="entry name" value="Exo_endo_phos_2"/>
    <property type="match status" value="1"/>
</dbReference>
<dbReference type="EMBL" id="GEBQ01005532">
    <property type="protein sequence ID" value="JAT34445.1"/>
    <property type="molecule type" value="Transcribed_RNA"/>
</dbReference>
<reference evidence="2" key="1">
    <citation type="submission" date="2015-11" db="EMBL/GenBank/DDBJ databases">
        <title>De novo transcriptome assembly of four potential Pierce s Disease insect vectors from Arizona vineyards.</title>
        <authorList>
            <person name="Tassone E.E."/>
        </authorList>
    </citation>
    <scope>NUCLEOTIDE SEQUENCE</scope>
</reference>
<feature type="non-terminal residue" evidence="2">
    <location>
        <position position="109"/>
    </location>
</feature>
<dbReference type="AlphaFoldDB" id="A0A1B6MEY3"/>
<dbReference type="GO" id="GO:0003824">
    <property type="term" value="F:catalytic activity"/>
    <property type="evidence" value="ECO:0007669"/>
    <property type="project" value="InterPro"/>
</dbReference>
<accession>A0A1B6MEY3</accession>
<dbReference type="Gene3D" id="3.60.10.10">
    <property type="entry name" value="Endonuclease/exonuclease/phosphatase"/>
    <property type="match status" value="1"/>
</dbReference>
<evidence type="ECO:0000313" key="2">
    <source>
        <dbReference type="EMBL" id="JAT34445.1"/>
    </source>
</evidence>
<dbReference type="SUPFAM" id="SSF56219">
    <property type="entry name" value="DNase I-like"/>
    <property type="match status" value="1"/>
</dbReference>
<protein>
    <recommendedName>
        <fullName evidence="1">Endonuclease/exonuclease/phosphatase domain-containing protein</fullName>
    </recommendedName>
</protein>
<proteinExistence type="predicted"/>
<name>A0A1B6MEY3_9HEMI</name>